<keyword evidence="2" id="KW-1185">Reference proteome</keyword>
<name>A0A7R9GJB0_9CRUS</name>
<gene>
    <name evidence="1" type="ORF">NMOB1V02_LOCUS10918</name>
</gene>
<proteinExistence type="predicted"/>
<dbReference type="EMBL" id="CAJPEX010005183">
    <property type="protein sequence ID" value="CAG0923454.1"/>
    <property type="molecule type" value="Genomic_DNA"/>
</dbReference>
<reference evidence="1" key="1">
    <citation type="submission" date="2020-11" db="EMBL/GenBank/DDBJ databases">
        <authorList>
            <person name="Tran Van P."/>
        </authorList>
    </citation>
    <scope>NUCLEOTIDE SEQUENCE</scope>
</reference>
<sequence length="126" mass="14082">MENAHGLPSGNQHWHLSGASAEGTRHLLVFGLAGWEGFGEYRIAEALEMQPRPIMMSYLMDGLNFWRNQLSHPLLTGRKKRSTSLLSSTEQIMTWFVLNCACVKNCEALALPSVFNSLCVSLMLDL</sequence>
<organism evidence="1">
    <name type="scientific">Notodromas monacha</name>
    <dbReference type="NCBI Taxonomy" id="399045"/>
    <lineage>
        <taxon>Eukaryota</taxon>
        <taxon>Metazoa</taxon>
        <taxon>Ecdysozoa</taxon>
        <taxon>Arthropoda</taxon>
        <taxon>Crustacea</taxon>
        <taxon>Oligostraca</taxon>
        <taxon>Ostracoda</taxon>
        <taxon>Podocopa</taxon>
        <taxon>Podocopida</taxon>
        <taxon>Cypridocopina</taxon>
        <taxon>Cypridoidea</taxon>
        <taxon>Cyprididae</taxon>
        <taxon>Notodromas</taxon>
    </lineage>
</organism>
<dbReference type="Proteomes" id="UP000678499">
    <property type="component" value="Unassembled WGS sequence"/>
</dbReference>
<accession>A0A7R9GJB0</accession>
<protein>
    <submittedName>
        <fullName evidence="1">Uncharacterized protein</fullName>
    </submittedName>
</protein>
<dbReference type="EMBL" id="OA887220">
    <property type="protein sequence ID" value="CAD7283302.1"/>
    <property type="molecule type" value="Genomic_DNA"/>
</dbReference>
<dbReference type="AlphaFoldDB" id="A0A7R9GJB0"/>
<evidence type="ECO:0000313" key="2">
    <source>
        <dbReference type="Proteomes" id="UP000678499"/>
    </source>
</evidence>
<evidence type="ECO:0000313" key="1">
    <source>
        <dbReference type="EMBL" id="CAD7283302.1"/>
    </source>
</evidence>